<evidence type="ECO:0000256" key="10">
    <source>
        <dbReference type="ARBA" id="ARBA00023237"/>
    </source>
</evidence>
<evidence type="ECO:0000256" key="4">
    <source>
        <dbReference type="ARBA" id="ARBA00022496"/>
    </source>
</evidence>
<keyword evidence="7" id="KW-0406">Ion transport</keyword>
<sequence>MKTAHIHRLAATAIALCLAAPAMAQQAPQEDGLGDIIVTAQRRTERLQDVPISATALDGAGLAAKAVTSLADLQTATPALSISDGGIIQNVNIRGIGLASDSPNVTAGVATYVDGLFQPPIVQANSFYDLAGIEVLRGPQGTLVGSNSTGGAIFINSRNPDLDGGVGGYAQAGYGNYDNVALEGALNLPMNEELGVRVAGFYRAHDSYFTDIGPFANKAGKLNEKGGRITLMWKPEGFQAIAKVQINDRDTGGYAYRPIPGALYGNYRVGDIRTLSFDALTGNRDLAFMASLELRKELAGGITLRSLSGYQNKRIKNLYDVDGSQAPLAAGGDVTQDYFAGEKQYSQEINIISPTDGPFDWILGGYFQRNDITVRIYEVQGGFPTDITPDNQRTTTGLFAQGNYEVSPGVEVQIGGRYSTYKATGSGEVRIGRGIPGFPPDGLPVSDLSGSHKDSRFTGKAAINWKVDGDNLLYGFVARGYKPGGFSSTTSEFDPETVTSYEIGWKSSFLDRKIRTQINAFYNRYSNFQFNVIEPSTGFNGVENISSVTIKGFEAQMQARFGGLGLDGSVAYVDSKLASVTFVNTRNLPGGTLGPQCPAGTPSSPPVCFDYAPYIQTTGNGPNLYAPEWTYNIGVDYRIDLGGATLTPRVNLSYVGAQYTYLGYSPVSDRLPSRTLLSALLTLQLEQWRLEAYGTNLTNRRYVSGQFGSNEFYGAPREYGLRAAIDF</sequence>
<evidence type="ECO:0000313" key="17">
    <source>
        <dbReference type="Proteomes" id="UP000571950"/>
    </source>
</evidence>
<dbReference type="Pfam" id="PF00593">
    <property type="entry name" value="TonB_dep_Rec_b-barrel"/>
    <property type="match status" value="1"/>
</dbReference>
<keyword evidence="13" id="KW-0732">Signal</keyword>
<dbReference type="InterPro" id="IPR012910">
    <property type="entry name" value="Plug_dom"/>
</dbReference>
<keyword evidence="3 11" id="KW-1134">Transmembrane beta strand</keyword>
<gene>
    <name evidence="16" type="ORF">GGR43_001390</name>
</gene>
<dbReference type="InterPro" id="IPR036942">
    <property type="entry name" value="Beta-barrel_TonB_sf"/>
</dbReference>
<dbReference type="PANTHER" id="PTHR32552">
    <property type="entry name" value="FERRICHROME IRON RECEPTOR-RELATED"/>
    <property type="match status" value="1"/>
</dbReference>
<dbReference type="Gene3D" id="2.40.170.20">
    <property type="entry name" value="TonB-dependent receptor, beta-barrel domain"/>
    <property type="match status" value="1"/>
</dbReference>
<evidence type="ECO:0000256" key="9">
    <source>
        <dbReference type="ARBA" id="ARBA00023136"/>
    </source>
</evidence>
<dbReference type="PANTHER" id="PTHR32552:SF81">
    <property type="entry name" value="TONB-DEPENDENT OUTER MEMBRANE RECEPTOR"/>
    <property type="match status" value="1"/>
</dbReference>
<evidence type="ECO:0000313" key="16">
    <source>
        <dbReference type="EMBL" id="MBB3925675.1"/>
    </source>
</evidence>
<dbReference type="SUPFAM" id="SSF56935">
    <property type="entry name" value="Porins"/>
    <property type="match status" value="1"/>
</dbReference>
<comment type="similarity">
    <text evidence="11 12">Belongs to the TonB-dependent receptor family.</text>
</comment>
<evidence type="ECO:0000259" key="15">
    <source>
        <dbReference type="Pfam" id="PF07715"/>
    </source>
</evidence>
<feature type="signal peptide" evidence="13">
    <location>
        <begin position="1"/>
        <end position="24"/>
    </location>
</feature>
<keyword evidence="8 12" id="KW-0798">TonB box</keyword>
<evidence type="ECO:0000256" key="11">
    <source>
        <dbReference type="PROSITE-ProRule" id="PRU01360"/>
    </source>
</evidence>
<keyword evidence="10 11" id="KW-0998">Cell outer membrane</keyword>
<keyword evidence="5 11" id="KW-0812">Transmembrane</keyword>
<protein>
    <submittedName>
        <fullName evidence="16">Iron complex outermembrane receptor protein</fullName>
    </submittedName>
</protein>
<keyword evidence="2 11" id="KW-0813">Transport</keyword>
<keyword evidence="17" id="KW-1185">Reference proteome</keyword>
<feature type="chain" id="PRO_5031561853" evidence="13">
    <location>
        <begin position="25"/>
        <end position="727"/>
    </location>
</feature>
<dbReference type="EMBL" id="JACIDT010000004">
    <property type="protein sequence ID" value="MBB3925675.1"/>
    <property type="molecule type" value="Genomic_DNA"/>
</dbReference>
<dbReference type="GO" id="GO:0006826">
    <property type="term" value="P:iron ion transport"/>
    <property type="evidence" value="ECO:0007669"/>
    <property type="project" value="UniProtKB-KW"/>
</dbReference>
<evidence type="ECO:0000256" key="7">
    <source>
        <dbReference type="ARBA" id="ARBA00023065"/>
    </source>
</evidence>
<feature type="domain" description="TonB-dependent receptor-like beta-barrel" evidence="14">
    <location>
        <begin position="250"/>
        <end position="697"/>
    </location>
</feature>
<reference evidence="16 17" key="1">
    <citation type="submission" date="2020-08" db="EMBL/GenBank/DDBJ databases">
        <title>Genomic Encyclopedia of Type Strains, Phase IV (KMG-IV): sequencing the most valuable type-strain genomes for metagenomic binning, comparative biology and taxonomic classification.</title>
        <authorList>
            <person name="Goeker M."/>
        </authorList>
    </citation>
    <scope>NUCLEOTIDE SEQUENCE [LARGE SCALE GENOMIC DNA]</scope>
    <source>
        <strain evidence="16 17">DSM 26189</strain>
    </source>
</reference>
<comment type="caution">
    <text evidence="16">The sequence shown here is derived from an EMBL/GenBank/DDBJ whole genome shotgun (WGS) entry which is preliminary data.</text>
</comment>
<keyword evidence="9 11" id="KW-0472">Membrane</keyword>
<keyword evidence="6" id="KW-0408">Iron</keyword>
<dbReference type="RefSeq" id="WP_188071239.1">
    <property type="nucleotide sequence ID" value="NZ_BSPS01000047.1"/>
</dbReference>
<dbReference type="AlphaFoldDB" id="A0A7W6BL16"/>
<feature type="domain" description="TonB-dependent receptor plug" evidence="15">
    <location>
        <begin position="47"/>
        <end position="152"/>
    </location>
</feature>
<dbReference type="InterPro" id="IPR000531">
    <property type="entry name" value="Beta-barrel_TonB"/>
</dbReference>
<evidence type="ECO:0000256" key="3">
    <source>
        <dbReference type="ARBA" id="ARBA00022452"/>
    </source>
</evidence>
<accession>A0A7W6BL16</accession>
<evidence type="ECO:0000256" key="13">
    <source>
        <dbReference type="SAM" id="SignalP"/>
    </source>
</evidence>
<dbReference type="Pfam" id="PF07715">
    <property type="entry name" value="Plug"/>
    <property type="match status" value="1"/>
</dbReference>
<evidence type="ECO:0000256" key="12">
    <source>
        <dbReference type="RuleBase" id="RU003357"/>
    </source>
</evidence>
<evidence type="ECO:0000256" key="2">
    <source>
        <dbReference type="ARBA" id="ARBA00022448"/>
    </source>
</evidence>
<evidence type="ECO:0000256" key="5">
    <source>
        <dbReference type="ARBA" id="ARBA00022692"/>
    </source>
</evidence>
<keyword evidence="4" id="KW-0410">Iron transport</keyword>
<comment type="subcellular location">
    <subcellularLocation>
        <location evidence="1 11">Cell outer membrane</location>
        <topology evidence="1 11">Multi-pass membrane protein</topology>
    </subcellularLocation>
</comment>
<dbReference type="GO" id="GO:0009279">
    <property type="term" value="C:cell outer membrane"/>
    <property type="evidence" value="ECO:0007669"/>
    <property type="project" value="UniProtKB-SubCell"/>
</dbReference>
<name>A0A7W6BL16_9SPHN</name>
<evidence type="ECO:0000256" key="1">
    <source>
        <dbReference type="ARBA" id="ARBA00004571"/>
    </source>
</evidence>
<proteinExistence type="inferred from homology"/>
<evidence type="ECO:0000256" key="6">
    <source>
        <dbReference type="ARBA" id="ARBA00023004"/>
    </source>
</evidence>
<organism evidence="16 17">
    <name type="scientific">Sphingobium jiangsuense</name>
    <dbReference type="NCBI Taxonomy" id="870476"/>
    <lineage>
        <taxon>Bacteria</taxon>
        <taxon>Pseudomonadati</taxon>
        <taxon>Pseudomonadota</taxon>
        <taxon>Alphaproteobacteria</taxon>
        <taxon>Sphingomonadales</taxon>
        <taxon>Sphingomonadaceae</taxon>
        <taxon>Sphingobium</taxon>
    </lineage>
</organism>
<keyword evidence="16" id="KW-0675">Receptor</keyword>
<dbReference type="PROSITE" id="PS52016">
    <property type="entry name" value="TONB_DEPENDENT_REC_3"/>
    <property type="match status" value="1"/>
</dbReference>
<evidence type="ECO:0000256" key="8">
    <source>
        <dbReference type="ARBA" id="ARBA00023077"/>
    </source>
</evidence>
<dbReference type="Proteomes" id="UP000571950">
    <property type="component" value="Unassembled WGS sequence"/>
</dbReference>
<dbReference type="InterPro" id="IPR039426">
    <property type="entry name" value="TonB-dep_rcpt-like"/>
</dbReference>
<evidence type="ECO:0000259" key="14">
    <source>
        <dbReference type="Pfam" id="PF00593"/>
    </source>
</evidence>